<dbReference type="SMART" id="SM00382">
    <property type="entry name" value="AAA"/>
    <property type="match status" value="1"/>
</dbReference>
<keyword evidence="3" id="KW-0547">Nucleotide-binding</keyword>
<dbReference type="RefSeq" id="WP_269332578.1">
    <property type="nucleotide sequence ID" value="NZ_JAMZFT010000002.1"/>
</dbReference>
<name>A0A9J6PKN1_9PROT</name>
<dbReference type="EMBL" id="JAMZFT010000002">
    <property type="protein sequence ID" value="MCP1336626.1"/>
    <property type="molecule type" value="Genomic_DNA"/>
</dbReference>
<sequence length="270" mass="28257">MIRTDRTLTALTDRAMIRVSGLIKRFGARTAVDDVSFALERGDVMGFLGPNGAGKTTTMRMIAGFLAPDAGRVEVAGIDVVRAPRQAQALLGYLPEGAPAYGEMTPAALLSFQARARGVSGAAAGFAIARAMARTALEEVAEQRIDTLSKGFRRRVALAGAILHDPPVLVLDEPTDGLDPNQKREVRALIGALQAETAILISTHALEEVEAVCNRVAVIAGGQLVADTTPAMLAAAGAGPGARDARTRTRLEAVFARLTGHGSAPMRDLP</sequence>
<dbReference type="InterPro" id="IPR003593">
    <property type="entry name" value="AAA+_ATPase"/>
</dbReference>
<dbReference type="Proteomes" id="UP001055804">
    <property type="component" value="Unassembled WGS sequence"/>
</dbReference>
<evidence type="ECO:0000256" key="1">
    <source>
        <dbReference type="ARBA" id="ARBA00005417"/>
    </source>
</evidence>
<evidence type="ECO:0000256" key="3">
    <source>
        <dbReference type="ARBA" id="ARBA00022741"/>
    </source>
</evidence>
<evidence type="ECO:0000313" key="6">
    <source>
        <dbReference type="EMBL" id="MCP1336626.1"/>
    </source>
</evidence>
<reference evidence="6" key="1">
    <citation type="submission" date="2022-06" db="EMBL/GenBank/DDBJ databases">
        <title>Isolation and Genomics of Futiania mangrovii gen. nov., sp. nov., a Rare and Metabolically-versatile member in the Class Alphaproteobacteria.</title>
        <authorList>
            <person name="Liu L."/>
            <person name="Huang W.-C."/>
            <person name="Pan J."/>
            <person name="Li J."/>
            <person name="Huang Y."/>
            <person name="Du H."/>
            <person name="Liu Y."/>
            <person name="Li M."/>
        </authorList>
    </citation>
    <scope>NUCLEOTIDE SEQUENCE</scope>
    <source>
        <strain evidence="6">FT118</strain>
    </source>
</reference>
<dbReference type="Pfam" id="PF00005">
    <property type="entry name" value="ABC_tran"/>
    <property type="match status" value="1"/>
</dbReference>
<gene>
    <name evidence="6" type="ORF">NJQ99_09430</name>
</gene>
<dbReference type="Gene3D" id="3.40.50.300">
    <property type="entry name" value="P-loop containing nucleotide triphosphate hydrolases"/>
    <property type="match status" value="1"/>
</dbReference>
<dbReference type="InterPro" id="IPR027417">
    <property type="entry name" value="P-loop_NTPase"/>
</dbReference>
<keyword evidence="7" id="KW-1185">Reference proteome</keyword>
<evidence type="ECO:0000256" key="2">
    <source>
        <dbReference type="ARBA" id="ARBA00022448"/>
    </source>
</evidence>
<proteinExistence type="inferred from homology"/>
<accession>A0A9J6PKN1</accession>
<dbReference type="PANTHER" id="PTHR43335">
    <property type="entry name" value="ABC TRANSPORTER, ATP-BINDING PROTEIN"/>
    <property type="match status" value="1"/>
</dbReference>
<protein>
    <submittedName>
        <fullName evidence="6">ABC transporter ATP-binding protein</fullName>
    </submittedName>
</protein>
<keyword evidence="2" id="KW-0813">Transport</keyword>
<comment type="caution">
    <text evidence="6">The sequence shown here is derived from an EMBL/GenBank/DDBJ whole genome shotgun (WGS) entry which is preliminary data.</text>
</comment>
<keyword evidence="4 6" id="KW-0067">ATP-binding</keyword>
<organism evidence="6 7">
    <name type="scientific">Futiania mangrovi</name>
    <dbReference type="NCBI Taxonomy" id="2959716"/>
    <lineage>
        <taxon>Bacteria</taxon>
        <taxon>Pseudomonadati</taxon>
        <taxon>Pseudomonadota</taxon>
        <taxon>Alphaproteobacteria</taxon>
        <taxon>Futianiales</taxon>
        <taxon>Futianiaceae</taxon>
        <taxon>Futiania</taxon>
    </lineage>
</organism>
<dbReference type="GO" id="GO:0005524">
    <property type="term" value="F:ATP binding"/>
    <property type="evidence" value="ECO:0007669"/>
    <property type="project" value="UniProtKB-KW"/>
</dbReference>
<comment type="similarity">
    <text evidence="1">Belongs to the ABC transporter superfamily.</text>
</comment>
<dbReference type="CDD" id="cd03230">
    <property type="entry name" value="ABC_DR_subfamily_A"/>
    <property type="match status" value="1"/>
</dbReference>
<dbReference type="PROSITE" id="PS50893">
    <property type="entry name" value="ABC_TRANSPORTER_2"/>
    <property type="match status" value="1"/>
</dbReference>
<dbReference type="GO" id="GO:0016887">
    <property type="term" value="F:ATP hydrolysis activity"/>
    <property type="evidence" value="ECO:0007669"/>
    <property type="project" value="InterPro"/>
</dbReference>
<evidence type="ECO:0000259" key="5">
    <source>
        <dbReference type="PROSITE" id="PS50893"/>
    </source>
</evidence>
<evidence type="ECO:0000256" key="4">
    <source>
        <dbReference type="ARBA" id="ARBA00022840"/>
    </source>
</evidence>
<dbReference type="SUPFAM" id="SSF52540">
    <property type="entry name" value="P-loop containing nucleoside triphosphate hydrolases"/>
    <property type="match status" value="1"/>
</dbReference>
<dbReference type="PANTHER" id="PTHR43335:SF4">
    <property type="entry name" value="ABC TRANSPORTER, ATP-BINDING PROTEIN"/>
    <property type="match status" value="1"/>
</dbReference>
<dbReference type="AlphaFoldDB" id="A0A9J6PKN1"/>
<dbReference type="InterPro" id="IPR003439">
    <property type="entry name" value="ABC_transporter-like_ATP-bd"/>
</dbReference>
<evidence type="ECO:0000313" key="7">
    <source>
        <dbReference type="Proteomes" id="UP001055804"/>
    </source>
</evidence>
<feature type="domain" description="ABC transporter" evidence="5">
    <location>
        <begin position="17"/>
        <end position="246"/>
    </location>
</feature>